<accession>A0AAV1M7C0</accession>
<sequence>MKKKIIVKRLSINFYPEYNSCDEYEEIEFDAYDCGGGSDNVSEEEAASERRWPKSMIEMPTPATPSLEAETIIPEKSSDGARVNLPSQDEETMLPPEILAALGEAKKSEEIFGQKIPTEVSECWGKILIEGLTKEQKENLLTKTLIPENVQLAKAPRLNAEVVSVMNESTKNRDRRLEKMKNQLGCGIAGLAHLT</sequence>
<evidence type="ECO:0000313" key="2">
    <source>
        <dbReference type="Proteomes" id="UP001314205"/>
    </source>
</evidence>
<evidence type="ECO:0008006" key="3">
    <source>
        <dbReference type="Google" id="ProtNLM"/>
    </source>
</evidence>
<name>A0AAV1M7C0_9NEOP</name>
<gene>
    <name evidence="1" type="ORF">PARMNEM_LOCUS21507</name>
</gene>
<dbReference type="PANTHER" id="PTHR34239:SF2">
    <property type="entry name" value="TRANSPOSABLE ELEMENT P TRANSPOSASE_THAP9 CONSERVED DOMAIN-CONTAINING PROTEIN"/>
    <property type="match status" value="1"/>
</dbReference>
<dbReference type="EMBL" id="CAVLGL010000148">
    <property type="protein sequence ID" value="CAK1603090.1"/>
    <property type="molecule type" value="Genomic_DNA"/>
</dbReference>
<dbReference type="Proteomes" id="UP001314205">
    <property type="component" value="Unassembled WGS sequence"/>
</dbReference>
<keyword evidence="2" id="KW-1185">Reference proteome</keyword>
<reference evidence="1 2" key="1">
    <citation type="submission" date="2023-11" db="EMBL/GenBank/DDBJ databases">
        <authorList>
            <person name="Hedman E."/>
            <person name="Englund M."/>
            <person name="Stromberg M."/>
            <person name="Nyberg Akerstrom W."/>
            <person name="Nylinder S."/>
            <person name="Jareborg N."/>
            <person name="Kallberg Y."/>
            <person name="Kronander E."/>
        </authorList>
    </citation>
    <scope>NUCLEOTIDE SEQUENCE [LARGE SCALE GENOMIC DNA]</scope>
</reference>
<proteinExistence type="predicted"/>
<protein>
    <recommendedName>
        <fullName evidence="3">Stathmin</fullName>
    </recommendedName>
</protein>
<comment type="caution">
    <text evidence="1">The sequence shown here is derived from an EMBL/GenBank/DDBJ whole genome shotgun (WGS) entry which is preliminary data.</text>
</comment>
<dbReference type="PANTHER" id="PTHR34239">
    <property type="entry name" value="APPLE DOMAIN-CONTAINING PROTEIN"/>
    <property type="match status" value="1"/>
</dbReference>
<evidence type="ECO:0000313" key="1">
    <source>
        <dbReference type="EMBL" id="CAK1603090.1"/>
    </source>
</evidence>
<organism evidence="1 2">
    <name type="scientific">Parnassius mnemosyne</name>
    <name type="common">clouded apollo</name>
    <dbReference type="NCBI Taxonomy" id="213953"/>
    <lineage>
        <taxon>Eukaryota</taxon>
        <taxon>Metazoa</taxon>
        <taxon>Ecdysozoa</taxon>
        <taxon>Arthropoda</taxon>
        <taxon>Hexapoda</taxon>
        <taxon>Insecta</taxon>
        <taxon>Pterygota</taxon>
        <taxon>Neoptera</taxon>
        <taxon>Endopterygota</taxon>
        <taxon>Lepidoptera</taxon>
        <taxon>Glossata</taxon>
        <taxon>Ditrysia</taxon>
        <taxon>Papilionoidea</taxon>
        <taxon>Papilionidae</taxon>
        <taxon>Parnassiinae</taxon>
        <taxon>Parnassini</taxon>
        <taxon>Parnassius</taxon>
        <taxon>Driopa</taxon>
    </lineage>
</organism>
<dbReference type="AlphaFoldDB" id="A0AAV1M7C0"/>